<keyword evidence="1" id="KW-0732">Signal</keyword>
<evidence type="ECO:0000313" key="5">
    <source>
        <dbReference type="Proteomes" id="UP001162741"/>
    </source>
</evidence>
<dbReference type="InterPro" id="IPR027268">
    <property type="entry name" value="Peptidase_M4/M1_CTD_sf"/>
</dbReference>
<dbReference type="InterPro" id="IPR007963">
    <property type="entry name" value="Peptidase_M61_catalytic"/>
</dbReference>
<evidence type="ECO:0000259" key="3">
    <source>
        <dbReference type="Pfam" id="PF17899"/>
    </source>
</evidence>
<feature type="domain" description="Peptidase M61 catalytic" evidence="2">
    <location>
        <begin position="281"/>
        <end position="394"/>
    </location>
</feature>
<dbReference type="InterPro" id="IPR040756">
    <property type="entry name" value="Peptidase_M61_N"/>
</dbReference>
<keyword evidence="5" id="KW-1185">Reference proteome</keyword>
<dbReference type="Proteomes" id="UP001162741">
    <property type="component" value="Chromosome"/>
</dbReference>
<dbReference type="InterPro" id="IPR024191">
    <property type="entry name" value="Peptidase_M61"/>
</dbReference>
<gene>
    <name evidence="4" type="ORF">MKQ68_07060</name>
</gene>
<evidence type="ECO:0000313" key="4">
    <source>
        <dbReference type="EMBL" id="UYQ94850.1"/>
    </source>
</evidence>
<reference evidence="4" key="1">
    <citation type="submission" date="2022-10" db="EMBL/GenBank/DDBJ databases">
        <title>Chitinophaga sp. nov., isolated from soil.</title>
        <authorList>
            <person name="Jeon C.O."/>
        </authorList>
    </citation>
    <scope>NUCLEOTIDE SEQUENCE</scope>
    <source>
        <strain evidence="4">R8</strain>
    </source>
</reference>
<protein>
    <recommendedName>
        <fullName evidence="6">M61 family peptidase</fullName>
    </recommendedName>
</protein>
<evidence type="ECO:0008006" key="6">
    <source>
        <dbReference type="Google" id="ProtNLM"/>
    </source>
</evidence>
<sequence>MLFARLLPVFLLAASTLSARQKPADIHFTVDAQRPGSAYFHVTMICENTGKDALRVKLPAWTPGYYWLINYAKNVVNFRAQSAAGKDLRWEKTNKNTWSIAGKGPITISYDVYARTQSVADAWLDSTFAYLPPASLLMHPEGALSKASTVKMLLPSSWKSSFTGLEPVKGQSHTYYAQDFDELYDCPLLLGNQYATQTDIGGRQHRLVLQDTAGIDVPSFFADLQKMIRSANELMGAVPYKHYTFLIMGDGRGGLEHRNSTAVFSGGPYGRQNMAAYKRWLNFLTHEYFHLYNIKAIRPVALGPFDYDKENLTHMLWVSEGFTVYYEYLILNRAGLLTRQDVYDMLRGSITNYENSPGHLFQSATASSFDTWLHFFNRNAHTANTTISYYDKGCALGLLLDLKIRHETGNRRSLDNVMRQLYQEFYITKRRGFTDDEFRHVCETVAGCKLSEIFEVYATTTEPVDYTKYLAYAGISVDLTPGKPFPLVFGRSGHERPFTFRDMPGMDSLQRAINRSWVVD</sequence>
<feature type="chain" id="PRO_5045346956" description="M61 family peptidase" evidence="1">
    <location>
        <begin position="20"/>
        <end position="520"/>
    </location>
</feature>
<dbReference type="EMBL" id="CP107006">
    <property type="protein sequence ID" value="UYQ94850.1"/>
    <property type="molecule type" value="Genomic_DNA"/>
</dbReference>
<feature type="domain" description="Peptidase M61 N-terminal" evidence="3">
    <location>
        <begin position="27"/>
        <end position="192"/>
    </location>
</feature>
<name>A0ABY6J594_9BACT</name>
<dbReference type="RefSeq" id="WP_264282677.1">
    <property type="nucleotide sequence ID" value="NZ_CP107006.1"/>
</dbReference>
<proteinExistence type="predicted"/>
<dbReference type="PIRSF" id="PIRSF016493">
    <property type="entry name" value="Glycyl_aminpptds"/>
    <property type="match status" value="1"/>
</dbReference>
<dbReference type="Pfam" id="PF05299">
    <property type="entry name" value="Peptidase_M61"/>
    <property type="match status" value="1"/>
</dbReference>
<evidence type="ECO:0000256" key="1">
    <source>
        <dbReference type="SAM" id="SignalP"/>
    </source>
</evidence>
<organism evidence="4 5">
    <name type="scientific">Chitinophaga horti</name>
    <dbReference type="NCBI Taxonomy" id="2920382"/>
    <lineage>
        <taxon>Bacteria</taxon>
        <taxon>Pseudomonadati</taxon>
        <taxon>Bacteroidota</taxon>
        <taxon>Chitinophagia</taxon>
        <taxon>Chitinophagales</taxon>
        <taxon>Chitinophagaceae</taxon>
        <taxon>Chitinophaga</taxon>
    </lineage>
</organism>
<accession>A0ABY6J594</accession>
<dbReference type="Gene3D" id="1.10.390.10">
    <property type="entry name" value="Neutral Protease Domain 2"/>
    <property type="match status" value="1"/>
</dbReference>
<evidence type="ECO:0000259" key="2">
    <source>
        <dbReference type="Pfam" id="PF05299"/>
    </source>
</evidence>
<dbReference type="Pfam" id="PF17899">
    <property type="entry name" value="Peptidase_M61_N"/>
    <property type="match status" value="1"/>
</dbReference>
<dbReference type="SUPFAM" id="SSF55486">
    <property type="entry name" value="Metalloproteases ('zincins'), catalytic domain"/>
    <property type="match status" value="1"/>
</dbReference>
<dbReference type="Gene3D" id="2.60.40.3650">
    <property type="match status" value="1"/>
</dbReference>
<feature type="signal peptide" evidence="1">
    <location>
        <begin position="1"/>
        <end position="19"/>
    </location>
</feature>